<accession>A0ABN0NZZ0</accession>
<keyword evidence="2" id="KW-1185">Reference proteome</keyword>
<gene>
    <name evidence="1" type="ORF">HMPREF9193_00782</name>
</gene>
<proteinExistence type="predicted"/>
<reference evidence="1 2" key="1">
    <citation type="submission" date="2013-08" db="EMBL/GenBank/DDBJ databases">
        <authorList>
            <person name="Weinstock G."/>
            <person name="Sodergren E."/>
            <person name="Wylie T."/>
            <person name="Fulton L."/>
            <person name="Fulton R."/>
            <person name="Fronick C."/>
            <person name="O'Laughlin M."/>
            <person name="Godfrey J."/>
            <person name="Miner T."/>
            <person name="Herter B."/>
            <person name="Appelbaum E."/>
            <person name="Cordes M."/>
            <person name="Lek S."/>
            <person name="Wollam A."/>
            <person name="Pepin K.H."/>
            <person name="Palsikar V.B."/>
            <person name="Mitreva M."/>
            <person name="Wilson R.K."/>
        </authorList>
    </citation>
    <scope>NUCLEOTIDE SEQUENCE [LARGE SCALE GENOMIC DNA]</scope>
    <source>
        <strain evidence="1 2">ATCC 700332</strain>
    </source>
</reference>
<evidence type="ECO:0000313" key="2">
    <source>
        <dbReference type="Proteomes" id="UP000016649"/>
    </source>
</evidence>
<evidence type="ECO:0000313" key="1">
    <source>
        <dbReference type="EMBL" id="ERJ93688.1"/>
    </source>
</evidence>
<sequence length="45" mass="5570">MRREERDISVLKKRNTVEKNIPKKNFRRECRSFFRDFKNAVLSLL</sequence>
<organism evidence="1 2">
    <name type="scientific">Treponema lecithinolyticum ATCC 700332</name>
    <dbReference type="NCBI Taxonomy" id="1321815"/>
    <lineage>
        <taxon>Bacteria</taxon>
        <taxon>Pseudomonadati</taxon>
        <taxon>Spirochaetota</taxon>
        <taxon>Spirochaetia</taxon>
        <taxon>Spirochaetales</taxon>
        <taxon>Treponemataceae</taxon>
        <taxon>Treponema</taxon>
    </lineage>
</organism>
<dbReference type="Proteomes" id="UP000016649">
    <property type="component" value="Unassembled WGS sequence"/>
</dbReference>
<comment type="caution">
    <text evidence="1">The sequence shown here is derived from an EMBL/GenBank/DDBJ whole genome shotgun (WGS) entry which is preliminary data.</text>
</comment>
<name>A0ABN0NZZ0_TRELE</name>
<protein>
    <submittedName>
        <fullName evidence="1">Uncharacterized protein</fullName>
    </submittedName>
</protein>
<dbReference type="EMBL" id="AWVH01000023">
    <property type="protein sequence ID" value="ERJ93688.1"/>
    <property type="molecule type" value="Genomic_DNA"/>
</dbReference>